<accession>A1HM87</accession>
<evidence type="ECO:0000256" key="8">
    <source>
        <dbReference type="ARBA" id="ARBA00023136"/>
    </source>
</evidence>
<feature type="transmembrane region" description="Helical" evidence="10">
    <location>
        <begin position="369"/>
        <end position="391"/>
    </location>
</feature>
<dbReference type="GO" id="GO:0008375">
    <property type="term" value="F:acetylglucosaminyltransferase activity"/>
    <property type="evidence" value="ECO:0007669"/>
    <property type="project" value="UniProtKB-UniRule"/>
</dbReference>
<dbReference type="EMBL" id="AAWL01000001">
    <property type="protein sequence ID" value="EAX48934.1"/>
    <property type="molecule type" value="Genomic_DNA"/>
</dbReference>
<reference evidence="11 12" key="1">
    <citation type="submission" date="2007-01" db="EMBL/GenBank/DDBJ databases">
        <title>Annotation of the draft genome assembly of Thermosinus carboxydivorans Nor1.</title>
        <authorList>
            <consortium name="US DOE Joint Genome Institute (JGI-ORNL)"/>
            <person name="Larimer F."/>
            <person name="Land M."/>
            <person name="Hauser L."/>
        </authorList>
    </citation>
    <scope>NUCLEOTIDE SEQUENCE [LARGE SCALE GENOMIC DNA]</scope>
    <source>
        <strain evidence="11 12">Nor1</strain>
    </source>
</reference>
<keyword evidence="5 10" id="KW-0808">Transferase</keyword>
<dbReference type="CDD" id="cd06423">
    <property type="entry name" value="CESA_like"/>
    <property type="match status" value="1"/>
</dbReference>
<evidence type="ECO:0000256" key="1">
    <source>
        <dbReference type="ARBA" id="ARBA00004651"/>
    </source>
</evidence>
<evidence type="ECO:0000256" key="6">
    <source>
        <dbReference type="ARBA" id="ARBA00022692"/>
    </source>
</evidence>
<dbReference type="NCBIfam" id="TIGR03937">
    <property type="entry name" value="PgaC_IcaA"/>
    <property type="match status" value="1"/>
</dbReference>
<evidence type="ECO:0000256" key="4">
    <source>
        <dbReference type="ARBA" id="ARBA00022676"/>
    </source>
</evidence>
<proteinExistence type="inferred from homology"/>
<organism evidence="11 12">
    <name type="scientific">Thermosinus carboxydivorans Nor1</name>
    <dbReference type="NCBI Taxonomy" id="401526"/>
    <lineage>
        <taxon>Bacteria</taxon>
        <taxon>Bacillati</taxon>
        <taxon>Bacillota</taxon>
        <taxon>Negativicutes</taxon>
        <taxon>Selenomonadales</taxon>
        <taxon>Sporomusaceae</taxon>
        <taxon>Thermosinus</taxon>
    </lineage>
</organism>
<feature type="transmembrane region" description="Helical" evidence="10">
    <location>
        <begin position="15"/>
        <end position="34"/>
    </location>
</feature>
<dbReference type="GO" id="GO:0043708">
    <property type="term" value="P:cell adhesion involved in biofilm formation"/>
    <property type="evidence" value="ECO:0007669"/>
    <property type="project" value="InterPro"/>
</dbReference>
<feature type="transmembrane region" description="Helical" evidence="10">
    <location>
        <begin position="299"/>
        <end position="320"/>
    </location>
</feature>
<dbReference type="AlphaFoldDB" id="A1HM87"/>
<keyword evidence="12" id="KW-1185">Reference proteome</keyword>
<evidence type="ECO:0000256" key="3">
    <source>
        <dbReference type="ARBA" id="ARBA00022475"/>
    </source>
</evidence>
<dbReference type="eggNOG" id="COG1215">
    <property type="taxonomic scope" value="Bacteria"/>
</dbReference>
<dbReference type="Proteomes" id="UP000005139">
    <property type="component" value="Unassembled WGS sequence"/>
</dbReference>
<evidence type="ECO:0000256" key="10">
    <source>
        <dbReference type="RuleBase" id="RU364028"/>
    </source>
</evidence>
<comment type="similarity">
    <text evidence="2 10">Belongs to the glycosyltransferase 2 family.</text>
</comment>
<dbReference type="SUPFAM" id="SSF53448">
    <property type="entry name" value="Nucleotide-diphospho-sugar transferases"/>
    <property type="match status" value="1"/>
</dbReference>
<dbReference type="PANTHER" id="PTHR43630">
    <property type="entry name" value="POLY-BETA-1,6-N-ACETYL-D-GLUCOSAMINE SYNTHASE"/>
    <property type="match status" value="1"/>
</dbReference>
<evidence type="ECO:0000313" key="12">
    <source>
        <dbReference type="Proteomes" id="UP000005139"/>
    </source>
</evidence>
<dbReference type="PANTHER" id="PTHR43630:SF1">
    <property type="entry name" value="POLY-BETA-1,6-N-ACETYL-D-GLUCOSAMINE SYNTHASE"/>
    <property type="match status" value="1"/>
</dbReference>
<keyword evidence="7 10" id="KW-1133">Transmembrane helix</keyword>
<keyword evidence="6 10" id="KW-0812">Transmembrane</keyword>
<sequence length="417" mass="48100">MAAKDLIWFLSEFVFYYPLVMSIVWIVGAFYFYLRREAGRRRRPPVLAEYPLVSVLIPAHNEEQSIRATIASVLKSNYPNFEIVVVDDGSTDATPRILLELAAECPAVRVLIMKQNMGKPSALRYGLMACRGEIILAMDADAFLDANAMRWLVAHFVAGPRVGAVTGNPRVRNRTSLIAKIQVGEYSSIIGMIKRTQRILGKVLTVSGVIAAFRKRALLDVGLWDIDMITDDINVTWKLEKHFWDVRYEPNALCWILVPETLKGLWRQRVRWAQGGVEVIRRHAGIWTDWRQRRLWPVYIEYVISVCWSYAFVSFGGLWLLNFIFPHDLPVAKIFPEWKGAVLVSLCLVQSAIALWIDRRYEKNILWYYFWVIWYPFVYWVISALATVWAAPRALFGHSKGKLAVWQSPDRGLFEKL</sequence>
<protein>
    <recommendedName>
        <fullName evidence="9 10">Poly-beta-1,6-N-acetyl-D-glucosamine synthase</fullName>
        <shortName evidence="10">Poly-beta-1,6-GlcNAc synthase</shortName>
        <ecNumber evidence="10">2.4.1.-</ecNumber>
    </recommendedName>
</protein>
<dbReference type="GO" id="GO:0005886">
    <property type="term" value="C:plasma membrane"/>
    <property type="evidence" value="ECO:0007669"/>
    <property type="project" value="UniProtKB-SubCell"/>
</dbReference>
<dbReference type="Gene3D" id="3.90.550.10">
    <property type="entry name" value="Spore Coat Polysaccharide Biosynthesis Protein SpsA, Chain A"/>
    <property type="match status" value="1"/>
</dbReference>
<evidence type="ECO:0000256" key="5">
    <source>
        <dbReference type="ARBA" id="ARBA00022679"/>
    </source>
</evidence>
<keyword evidence="3 10" id="KW-1003">Cell membrane</keyword>
<dbReference type="InterPro" id="IPR023853">
    <property type="entry name" value="PGA_PgaC/IcaA"/>
</dbReference>
<comment type="subcellular location">
    <subcellularLocation>
        <location evidence="1 10">Cell membrane</location>
        <topology evidence="1 10">Multi-pass membrane protein</topology>
    </subcellularLocation>
</comment>
<dbReference type="RefSeq" id="WP_007288141.1">
    <property type="nucleotide sequence ID" value="NZ_AAWL01000001.1"/>
</dbReference>
<evidence type="ECO:0000256" key="2">
    <source>
        <dbReference type="ARBA" id="ARBA00006739"/>
    </source>
</evidence>
<evidence type="ECO:0000313" key="11">
    <source>
        <dbReference type="EMBL" id="EAX48934.1"/>
    </source>
</evidence>
<evidence type="ECO:0000256" key="9">
    <source>
        <dbReference type="NCBIfam" id="TIGR03937"/>
    </source>
</evidence>
<feature type="transmembrane region" description="Helical" evidence="10">
    <location>
        <begin position="340"/>
        <end position="357"/>
    </location>
</feature>
<comment type="caution">
    <text evidence="11">The sequence shown here is derived from an EMBL/GenBank/DDBJ whole genome shotgun (WGS) entry which is preliminary data.</text>
</comment>
<keyword evidence="4 10" id="KW-0328">Glycosyltransferase</keyword>
<dbReference type="Pfam" id="PF13641">
    <property type="entry name" value="Glyco_tranf_2_3"/>
    <property type="match status" value="1"/>
</dbReference>
<dbReference type="OrthoDB" id="9768769at2"/>
<name>A1HM87_9FIRM</name>
<reference evidence="11 12" key="2">
    <citation type="submission" date="2007-01" db="EMBL/GenBank/DDBJ databases">
        <title>Sequencing of the draft genome and assembly of Thermosinus carboxydivorans Nor1.</title>
        <authorList>
            <consortium name="US DOE Joint Genome Institute (JGI-PGF)"/>
            <person name="Copeland A."/>
            <person name="Lucas S."/>
            <person name="Lapidus A."/>
            <person name="Barry K."/>
            <person name="Glavina del Rio T."/>
            <person name="Dalin E."/>
            <person name="Tice H."/>
            <person name="Bruce D."/>
            <person name="Pitluck S."/>
            <person name="Richardson P."/>
        </authorList>
    </citation>
    <scope>NUCLEOTIDE SEQUENCE [LARGE SCALE GENOMIC DNA]</scope>
    <source>
        <strain evidence="11 12">Nor1</strain>
    </source>
</reference>
<gene>
    <name evidence="11" type="ORF">TcarDRAFT_2623</name>
</gene>
<evidence type="ECO:0000256" key="7">
    <source>
        <dbReference type="ARBA" id="ARBA00022989"/>
    </source>
</evidence>
<dbReference type="EC" id="2.4.1.-" evidence="10"/>
<dbReference type="InterPro" id="IPR029044">
    <property type="entry name" value="Nucleotide-diphossugar_trans"/>
</dbReference>
<keyword evidence="8 10" id="KW-0472">Membrane</keyword>